<reference evidence="2 3" key="1">
    <citation type="submission" date="2017-08" db="EMBL/GenBank/DDBJ databases">
        <title>Pusillimonas indicus sp. nov., a member of the family Alcaligenaceae isolated from surface seawater.</title>
        <authorList>
            <person name="Li J."/>
        </authorList>
    </citation>
    <scope>NUCLEOTIDE SEQUENCE [LARGE SCALE GENOMIC DNA]</scope>
    <source>
        <strain evidence="2 3">17-4A</strain>
    </source>
</reference>
<dbReference type="RefSeq" id="WP_119441747.1">
    <property type="nucleotide sequence ID" value="NZ_CP170494.1"/>
</dbReference>
<evidence type="ECO:0000256" key="1">
    <source>
        <dbReference type="SAM" id="MobiDB-lite"/>
    </source>
</evidence>
<dbReference type="Pfam" id="PF14384">
    <property type="entry name" value="BrnA_antitoxin"/>
    <property type="match status" value="1"/>
</dbReference>
<dbReference type="EMBL" id="NQOU01000002">
    <property type="protein sequence ID" value="RII83369.1"/>
    <property type="molecule type" value="Genomic_DNA"/>
</dbReference>
<evidence type="ECO:0000313" key="3">
    <source>
        <dbReference type="Proteomes" id="UP000266483"/>
    </source>
</evidence>
<evidence type="ECO:0008006" key="4">
    <source>
        <dbReference type="Google" id="ProtNLM"/>
    </source>
</evidence>
<dbReference type="Proteomes" id="UP000266483">
    <property type="component" value="Unassembled WGS sequence"/>
</dbReference>
<name>A0ABX9MWM9_9BURK</name>
<sequence length="88" mass="10026">MPKLKPHTIIPTSQEDAQINRAITKDPDTSDLTKSPFLKRVGRPRIASPKIQLTVRYDADIVEAFKAQGPGWQTRMNDALREWLKQQA</sequence>
<dbReference type="InterPro" id="IPR025528">
    <property type="entry name" value="BrnA_antitoxin"/>
</dbReference>
<gene>
    <name evidence="2" type="ORF">CJO09_07165</name>
</gene>
<evidence type="ECO:0000313" key="2">
    <source>
        <dbReference type="EMBL" id="RII83369.1"/>
    </source>
</evidence>
<feature type="region of interest" description="Disordered" evidence="1">
    <location>
        <begin position="1"/>
        <end position="35"/>
    </location>
</feature>
<organism evidence="2 3">
    <name type="scientific">Neopusillimonas maritima</name>
    <dbReference type="NCBI Taxonomy" id="2026239"/>
    <lineage>
        <taxon>Bacteria</taxon>
        <taxon>Pseudomonadati</taxon>
        <taxon>Pseudomonadota</taxon>
        <taxon>Betaproteobacteria</taxon>
        <taxon>Burkholderiales</taxon>
        <taxon>Alcaligenaceae</taxon>
        <taxon>Neopusillimonas</taxon>
    </lineage>
</organism>
<keyword evidence="3" id="KW-1185">Reference proteome</keyword>
<accession>A0ABX9MWM9</accession>
<comment type="caution">
    <text evidence="2">The sequence shown here is derived from an EMBL/GenBank/DDBJ whole genome shotgun (WGS) entry which is preliminary data.</text>
</comment>
<protein>
    <recommendedName>
        <fullName evidence="4">BrnA antitoxin family protein</fullName>
    </recommendedName>
</protein>
<proteinExistence type="predicted"/>